<dbReference type="GO" id="GO:0016829">
    <property type="term" value="F:lyase activity"/>
    <property type="evidence" value="ECO:0007669"/>
    <property type="project" value="UniProtKB-KW"/>
</dbReference>
<dbReference type="CDD" id="cd00408">
    <property type="entry name" value="DHDPS-like"/>
    <property type="match status" value="1"/>
</dbReference>
<dbReference type="Gene3D" id="3.20.20.70">
    <property type="entry name" value="Aldolase class I"/>
    <property type="match status" value="1"/>
</dbReference>
<name>A0A1H4QXI7_RHOJO</name>
<dbReference type="Pfam" id="PF00701">
    <property type="entry name" value="DHDPS"/>
    <property type="match status" value="1"/>
</dbReference>
<keyword evidence="1" id="KW-0456">Lyase</keyword>
<evidence type="ECO:0000313" key="3">
    <source>
        <dbReference type="Proteomes" id="UP000183407"/>
    </source>
</evidence>
<dbReference type="InterPro" id="IPR013785">
    <property type="entry name" value="Aldolase_TIM"/>
</dbReference>
<dbReference type="SMART" id="SM01130">
    <property type="entry name" value="DHDPS"/>
    <property type="match status" value="1"/>
</dbReference>
<dbReference type="SUPFAM" id="SSF51569">
    <property type="entry name" value="Aldolase"/>
    <property type="match status" value="1"/>
</dbReference>
<reference evidence="3" key="1">
    <citation type="submission" date="2016-10" db="EMBL/GenBank/DDBJ databases">
        <authorList>
            <person name="Varghese N."/>
        </authorList>
    </citation>
    <scope>NUCLEOTIDE SEQUENCE [LARGE SCALE GENOMIC DNA]</scope>
    <source>
        <strain evidence="3">DSM 44719</strain>
    </source>
</reference>
<gene>
    <name evidence="2" type="ORF">SAMN04490220_1145</name>
</gene>
<accession>A0A1H4QXI7</accession>
<organism evidence="2 3">
    <name type="scientific">Rhodococcus jostii</name>
    <dbReference type="NCBI Taxonomy" id="132919"/>
    <lineage>
        <taxon>Bacteria</taxon>
        <taxon>Bacillati</taxon>
        <taxon>Actinomycetota</taxon>
        <taxon>Actinomycetes</taxon>
        <taxon>Mycobacteriales</taxon>
        <taxon>Nocardiaceae</taxon>
        <taxon>Rhodococcus</taxon>
    </lineage>
</organism>
<evidence type="ECO:0000313" key="2">
    <source>
        <dbReference type="EMBL" id="SEC24302.1"/>
    </source>
</evidence>
<dbReference type="EMBL" id="FNTL01000004">
    <property type="protein sequence ID" value="SEC24302.1"/>
    <property type="molecule type" value="Genomic_DNA"/>
</dbReference>
<proteinExistence type="predicted"/>
<dbReference type="AlphaFoldDB" id="A0A1H4QXI7"/>
<dbReference type="OrthoDB" id="199953at2"/>
<dbReference type="Proteomes" id="UP000183407">
    <property type="component" value="Unassembled WGS sequence"/>
</dbReference>
<evidence type="ECO:0000256" key="1">
    <source>
        <dbReference type="ARBA" id="ARBA00023239"/>
    </source>
</evidence>
<dbReference type="InterPro" id="IPR002220">
    <property type="entry name" value="DapA-like"/>
</dbReference>
<protein>
    <submittedName>
        <fullName evidence="2">Dihydrodipicolinate synthetase family protein</fullName>
    </submittedName>
</protein>
<sequence>MCSTRCPLASPTDSCDPRWKDSTAKARCQAVGFATREAVQRAKAAGCDGLVVNSPCYVRPSPAAFAEYVRAMTEASGLNAVVYSSTSLAMDEPYLEAFVDVDGFRGVVDELSSPEEFARRVAQWGDRVDFRVVGEYNAAPYLAAGAKTVTSALANVCPEASHEHLEGRDQTGEPANMVARPGPSASAPKVMIAALTPRPTAVRAPQATASATLKRACPRA</sequence>